<evidence type="ECO:0000256" key="2">
    <source>
        <dbReference type="SAM" id="Phobius"/>
    </source>
</evidence>
<dbReference type="PANTHER" id="PTHR30576">
    <property type="entry name" value="COLANIC BIOSYNTHESIS UDP-GLUCOSE LIPID CARRIER TRANSFERASE"/>
    <property type="match status" value="1"/>
</dbReference>
<evidence type="ECO:0000256" key="1">
    <source>
        <dbReference type="ARBA" id="ARBA00006464"/>
    </source>
</evidence>
<accession>A0A1F7RCQ1</accession>
<evidence type="ECO:0000259" key="3">
    <source>
        <dbReference type="Pfam" id="PF02397"/>
    </source>
</evidence>
<feature type="transmembrane region" description="Helical" evidence="2">
    <location>
        <begin position="194"/>
        <end position="211"/>
    </location>
</feature>
<proteinExistence type="inferred from homology"/>
<keyword evidence="2" id="KW-1133">Transmembrane helix</keyword>
<comment type="caution">
    <text evidence="4">The sequence shown here is derived from an EMBL/GenBank/DDBJ whole genome shotgun (WGS) entry which is preliminary data.</text>
</comment>
<dbReference type="Pfam" id="PF02397">
    <property type="entry name" value="Bac_transf"/>
    <property type="match status" value="1"/>
</dbReference>
<feature type="transmembrane region" description="Helical" evidence="2">
    <location>
        <begin position="21"/>
        <end position="48"/>
    </location>
</feature>
<keyword evidence="2" id="KW-0472">Membrane</keyword>
<dbReference type="GO" id="GO:0016780">
    <property type="term" value="F:phosphotransferase activity, for other substituted phosphate groups"/>
    <property type="evidence" value="ECO:0007669"/>
    <property type="project" value="TreeGrafter"/>
</dbReference>
<organism evidence="4 5">
    <name type="scientific">Candidatus Schekmanbacteria bacterium GWA2_38_11</name>
    <dbReference type="NCBI Taxonomy" id="1817876"/>
    <lineage>
        <taxon>Bacteria</taxon>
        <taxon>Candidatus Schekmaniibacteriota</taxon>
    </lineage>
</organism>
<comment type="similarity">
    <text evidence="1">Belongs to the bacterial sugar transferase family.</text>
</comment>
<dbReference type="Proteomes" id="UP000178526">
    <property type="component" value="Unassembled WGS sequence"/>
</dbReference>
<feature type="domain" description="Bacterial sugar transferase" evidence="3">
    <location>
        <begin position="24"/>
        <end position="203"/>
    </location>
</feature>
<dbReference type="PANTHER" id="PTHR30576:SF0">
    <property type="entry name" value="UNDECAPRENYL-PHOSPHATE N-ACETYLGALACTOSAMINYL 1-PHOSPHATE TRANSFERASE-RELATED"/>
    <property type="match status" value="1"/>
</dbReference>
<evidence type="ECO:0000313" key="4">
    <source>
        <dbReference type="EMBL" id="OGL39191.1"/>
    </source>
</evidence>
<sequence>MAKKKRRTKFRGGYSKVFVVFNTFFNSILSIILIICSIPLFIIISIMIKLKDGGPIFYQGVRLGRNKKPFTMYKFRTLIPDAQKIIGAELLSSKHNVVAPWGKFLRDSRLDELPQLFNILKSDMDFVGPRPERPEIYEKICKHIKGYDKRFDTKPGLIGFSQLFTPHSSPKRIRTLIDNRLLVKKQDLLWDTSIIIYTILVVVVTTCYKIFKICNKVLKNKILGMYSEKRVLERVQPIGAKIYIGSENDEKGSFAYESRLVDINEDAFLMYTNHKIDQKDSFFKLKITWNIRGKKGVSEKSAICTGKVYKESEIKNKQFKYSYVIKYTPISPLNSYMVHQYFLSESMV</sequence>
<dbReference type="AlphaFoldDB" id="A0A1F7RCQ1"/>
<dbReference type="EMBL" id="MGDB01000126">
    <property type="protein sequence ID" value="OGL39191.1"/>
    <property type="molecule type" value="Genomic_DNA"/>
</dbReference>
<gene>
    <name evidence="4" type="ORF">A2042_06305</name>
</gene>
<evidence type="ECO:0000313" key="5">
    <source>
        <dbReference type="Proteomes" id="UP000178526"/>
    </source>
</evidence>
<dbReference type="InterPro" id="IPR003362">
    <property type="entry name" value="Bact_transf"/>
</dbReference>
<name>A0A1F7RCQ1_9BACT</name>
<protein>
    <recommendedName>
        <fullName evidence="3">Bacterial sugar transferase domain-containing protein</fullName>
    </recommendedName>
</protein>
<reference evidence="4 5" key="1">
    <citation type="journal article" date="2016" name="Nat. Commun.">
        <title>Thousands of microbial genomes shed light on interconnected biogeochemical processes in an aquifer system.</title>
        <authorList>
            <person name="Anantharaman K."/>
            <person name="Brown C.T."/>
            <person name="Hug L.A."/>
            <person name="Sharon I."/>
            <person name="Castelle C.J."/>
            <person name="Probst A.J."/>
            <person name="Thomas B.C."/>
            <person name="Singh A."/>
            <person name="Wilkins M.J."/>
            <person name="Karaoz U."/>
            <person name="Brodie E.L."/>
            <person name="Williams K.H."/>
            <person name="Hubbard S.S."/>
            <person name="Banfield J.F."/>
        </authorList>
    </citation>
    <scope>NUCLEOTIDE SEQUENCE [LARGE SCALE GENOMIC DNA]</scope>
</reference>
<keyword evidence="2" id="KW-0812">Transmembrane</keyword>